<dbReference type="RefSeq" id="WP_152867969.1">
    <property type="nucleotide sequence ID" value="NZ_WBSL01000001.1"/>
</dbReference>
<proteinExistence type="predicted"/>
<protein>
    <submittedName>
        <fullName evidence="1">Uncharacterized protein</fullName>
    </submittedName>
</protein>
<accession>A0A7X1NSW7</accession>
<dbReference type="AlphaFoldDB" id="A0A7X1NSW7"/>
<evidence type="ECO:0000313" key="2">
    <source>
        <dbReference type="Proteomes" id="UP000484842"/>
    </source>
</evidence>
<dbReference type="EMBL" id="WBSL01000001">
    <property type="protein sequence ID" value="MPY65132.1"/>
    <property type="molecule type" value="Genomic_DNA"/>
</dbReference>
<keyword evidence="2" id="KW-1185">Reference proteome</keyword>
<comment type="caution">
    <text evidence="1">The sequence shown here is derived from an EMBL/GenBank/DDBJ whole genome shotgun (WGS) entry which is preliminary data.</text>
</comment>
<name>A0A7X1NSW7_9DEIO</name>
<dbReference type="Proteomes" id="UP000484842">
    <property type="component" value="Unassembled WGS sequence"/>
</dbReference>
<evidence type="ECO:0000313" key="1">
    <source>
        <dbReference type="EMBL" id="MPY65132.1"/>
    </source>
</evidence>
<sequence>MARHARYAQAQFALWPDEGLLEAVRSFPGDWINILRTDLNHAQGSLTVDLADEFYRASEADGWQVGPDGKRDPRHHSRLLRLTWESRWEGHVHFPNQVFALESYDEFYAGPYGTFHPMRQGLPQSWLYEVINDPSPWITEMLEENDDTDVFPMYGVPVAVSEREQKLNPHLKPTGRFFPEDATPEDTGRGTDFVLLRPQPPTPEELAEAQAQFRQVQRAQWEATRRRPRYRHLLIASNSHILEVLCESLPTWEWVSGS</sequence>
<organism evidence="1 2">
    <name type="scientific">Deinococcus terrestris</name>
    <dbReference type="NCBI Taxonomy" id="2651870"/>
    <lineage>
        <taxon>Bacteria</taxon>
        <taxon>Thermotogati</taxon>
        <taxon>Deinococcota</taxon>
        <taxon>Deinococci</taxon>
        <taxon>Deinococcales</taxon>
        <taxon>Deinococcaceae</taxon>
        <taxon>Deinococcus</taxon>
    </lineage>
</organism>
<reference evidence="1 2" key="1">
    <citation type="submission" date="2019-10" db="EMBL/GenBank/DDBJ databases">
        <title>Deinococcus sp. isolated from soil.</title>
        <authorList>
            <person name="Li Y."/>
            <person name="Wang J."/>
        </authorList>
    </citation>
    <scope>NUCLEOTIDE SEQUENCE [LARGE SCALE GENOMIC DNA]</scope>
    <source>
        <strain evidence="1 2">SDU3-2</strain>
    </source>
</reference>
<gene>
    <name evidence="1" type="ORF">F8S09_00280</name>
</gene>